<dbReference type="RefSeq" id="WP_345729630.1">
    <property type="nucleotide sequence ID" value="NZ_BAAAYN010000024.1"/>
</dbReference>
<comment type="caution">
    <text evidence="1">The sequence shown here is derived from an EMBL/GenBank/DDBJ whole genome shotgun (WGS) entry which is preliminary data.</text>
</comment>
<accession>A0ABP6SZI6</accession>
<organism evidence="1 2">
    <name type="scientific">Cryptosporangium minutisporangium</name>
    <dbReference type="NCBI Taxonomy" id="113569"/>
    <lineage>
        <taxon>Bacteria</taxon>
        <taxon>Bacillati</taxon>
        <taxon>Actinomycetota</taxon>
        <taxon>Actinomycetes</taxon>
        <taxon>Cryptosporangiales</taxon>
        <taxon>Cryptosporangiaceae</taxon>
        <taxon>Cryptosporangium</taxon>
    </lineage>
</organism>
<reference evidence="2" key="1">
    <citation type="journal article" date="2019" name="Int. J. Syst. Evol. Microbiol.">
        <title>The Global Catalogue of Microorganisms (GCM) 10K type strain sequencing project: providing services to taxonomists for standard genome sequencing and annotation.</title>
        <authorList>
            <consortium name="The Broad Institute Genomics Platform"/>
            <consortium name="The Broad Institute Genome Sequencing Center for Infectious Disease"/>
            <person name="Wu L."/>
            <person name="Ma J."/>
        </authorList>
    </citation>
    <scope>NUCLEOTIDE SEQUENCE [LARGE SCALE GENOMIC DNA]</scope>
    <source>
        <strain evidence="2">JCM 9458</strain>
    </source>
</reference>
<protein>
    <submittedName>
        <fullName evidence="1">Uncharacterized protein</fullName>
    </submittedName>
</protein>
<evidence type="ECO:0000313" key="2">
    <source>
        <dbReference type="Proteomes" id="UP001501676"/>
    </source>
</evidence>
<evidence type="ECO:0000313" key="1">
    <source>
        <dbReference type="EMBL" id="GAA3389427.1"/>
    </source>
</evidence>
<name>A0ABP6SZI6_9ACTN</name>
<dbReference type="Proteomes" id="UP001501676">
    <property type="component" value="Unassembled WGS sequence"/>
</dbReference>
<keyword evidence="2" id="KW-1185">Reference proteome</keyword>
<proteinExistence type="predicted"/>
<dbReference type="EMBL" id="BAAAYN010000024">
    <property type="protein sequence ID" value="GAA3389427.1"/>
    <property type="molecule type" value="Genomic_DNA"/>
</dbReference>
<gene>
    <name evidence="1" type="ORF">GCM10020369_39500</name>
</gene>
<sequence length="103" mass="11245">MPPPTSLTAAHLGRAVVPAAPDESGADPIPPLTAGVDRIDALLRITEAWRGRLPTLPEPDRPQSLAEGVQAARRRLRDERIRLDVDELSARRFVLDQVLAGLR</sequence>